<dbReference type="Gene3D" id="3.30.1310.20">
    <property type="entry name" value="PRTase-like"/>
    <property type="match status" value="1"/>
</dbReference>
<dbReference type="InterPro" id="IPR029057">
    <property type="entry name" value="PRTase-like"/>
</dbReference>
<sequence>MNYLLKDRRSAGRLLASYLTEYTNSARVLVLALPRGGVPIAFEIAQRLHLPLDLCLVRKLGVPERKELAFGAIGQNGVRVINESIVEDLHLSETMMERVAKEEMIELERRDRLYRGERPFPVLTGKTIILVDDGIATGATIKAAIQTLKAGDPAAIIIAVPIAPVEVCEQLEKLVDRVICLHKPYELRSISLWYEDFSQTSDEEVQTLLSTVDSSLIPVCGHD</sequence>
<organism evidence="2 3">
    <name type="scientific">Microcystis aeruginosa NIES-4325</name>
    <dbReference type="NCBI Taxonomy" id="2569534"/>
    <lineage>
        <taxon>Bacteria</taxon>
        <taxon>Bacillati</taxon>
        <taxon>Cyanobacteriota</taxon>
        <taxon>Cyanophyceae</taxon>
        <taxon>Oscillatoriophycideae</taxon>
        <taxon>Chroococcales</taxon>
        <taxon>Microcystaceae</taxon>
        <taxon>Microcystis</taxon>
    </lineage>
</organism>
<dbReference type="CDD" id="cd06223">
    <property type="entry name" value="PRTases_typeI"/>
    <property type="match status" value="1"/>
</dbReference>
<protein>
    <submittedName>
        <fullName evidence="2">Putative phosphoribosyl transferase</fullName>
    </submittedName>
</protein>
<dbReference type="Pfam" id="PF00156">
    <property type="entry name" value="Pribosyltran"/>
    <property type="match status" value="1"/>
</dbReference>
<accession>A0A5J4F5F1</accession>
<dbReference type="AlphaFoldDB" id="A0A5J4F5F1"/>
<dbReference type="Gene3D" id="3.40.50.2020">
    <property type="match status" value="1"/>
</dbReference>
<dbReference type="SUPFAM" id="SSF53271">
    <property type="entry name" value="PRTase-like"/>
    <property type="match status" value="1"/>
</dbReference>
<feature type="domain" description="Phosphoribosyltransferase" evidence="1">
    <location>
        <begin position="12"/>
        <end position="179"/>
    </location>
</feature>
<dbReference type="RefSeq" id="WP_151695068.1">
    <property type="nucleotide sequence ID" value="NZ_BJKP01000005.1"/>
</dbReference>
<evidence type="ECO:0000313" key="3">
    <source>
        <dbReference type="Proteomes" id="UP000376575"/>
    </source>
</evidence>
<name>A0A5J4F5F1_MICAE</name>
<dbReference type="InterPro" id="IPR000836">
    <property type="entry name" value="PRTase_dom"/>
</dbReference>
<proteinExistence type="predicted"/>
<dbReference type="EMBL" id="BJKP01000005">
    <property type="protein sequence ID" value="GEA26281.1"/>
    <property type="molecule type" value="Genomic_DNA"/>
</dbReference>
<dbReference type="Proteomes" id="UP000376575">
    <property type="component" value="Unassembled WGS sequence"/>
</dbReference>
<reference evidence="2 3" key="1">
    <citation type="journal article" date="2019" name="FEMS Microbiol. Lett.">
        <title>A novel salt-tolerant genotype illuminates the sucrose gene evolution in freshwater bloom-forming cyanobacterium Microcystis aeruginosa.</title>
        <authorList>
            <person name="Tanabe Y."/>
            <person name="Yamaguchi H."/>
            <person name="Sano T."/>
            <person name="Kawachi M."/>
        </authorList>
    </citation>
    <scope>NUCLEOTIDE SEQUENCE [LARGE SCALE GENOMIC DNA]</scope>
    <source>
        <strain evidence="2 3">NIES-4325</strain>
    </source>
</reference>
<dbReference type="GO" id="GO:0016740">
    <property type="term" value="F:transferase activity"/>
    <property type="evidence" value="ECO:0007669"/>
    <property type="project" value="UniProtKB-KW"/>
</dbReference>
<gene>
    <name evidence="2" type="ORF">MiAbW_00832</name>
</gene>
<comment type="caution">
    <text evidence="2">The sequence shown here is derived from an EMBL/GenBank/DDBJ whole genome shotgun (WGS) entry which is preliminary data.</text>
</comment>
<evidence type="ECO:0000313" key="2">
    <source>
        <dbReference type="EMBL" id="GEA26281.1"/>
    </source>
</evidence>
<keyword evidence="2" id="KW-0808">Transferase</keyword>
<evidence type="ECO:0000259" key="1">
    <source>
        <dbReference type="Pfam" id="PF00156"/>
    </source>
</evidence>